<evidence type="ECO:0000259" key="3">
    <source>
        <dbReference type="Pfam" id="PF25547"/>
    </source>
</evidence>
<dbReference type="InterPro" id="IPR057746">
    <property type="entry name" value="CpnT-like_N"/>
</dbReference>
<feature type="compositionally biased region" description="Basic and acidic residues" evidence="1">
    <location>
        <begin position="968"/>
        <end position="1005"/>
    </location>
</feature>
<feature type="compositionally biased region" description="Basic and acidic residues" evidence="1">
    <location>
        <begin position="646"/>
        <end position="657"/>
    </location>
</feature>
<dbReference type="AlphaFoldDB" id="A0A5N5V3J4"/>
<organism evidence="4 5">
    <name type="scientific">Mycolicibacterium phlei DSM 43239 = CCUG 21000</name>
    <dbReference type="NCBI Taxonomy" id="1226750"/>
    <lineage>
        <taxon>Bacteria</taxon>
        <taxon>Bacillati</taxon>
        <taxon>Actinomycetota</taxon>
        <taxon>Actinomycetes</taxon>
        <taxon>Mycobacteriales</taxon>
        <taxon>Mycobacteriaceae</taxon>
        <taxon>Mycolicibacterium</taxon>
    </lineage>
</organism>
<feature type="region of interest" description="Disordered" evidence="1">
    <location>
        <begin position="942"/>
        <end position="1012"/>
    </location>
</feature>
<feature type="compositionally biased region" description="Pro residues" evidence="1">
    <location>
        <begin position="533"/>
        <end position="548"/>
    </location>
</feature>
<feature type="region of interest" description="Disordered" evidence="1">
    <location>
        <begin position="445"/>
        <end position="813"/>
    </location>
</feature>
<dbReference type="InterPro" id="IPR049002">
    <property type="entry name" value="Stv"/>
</dbReference>
<feature type="compositionally biased region" description="Polar residues" evidence="1">
    <location>
        <begin position="660"/>
        <end position="675"/>
    </location>
</feature>
<proteinExistence type="predicted"/>
<protein>
    <recommendedName>
        <fullName evidence="6">ADP-ribosyltransferse</fullName>
    </recommendedName>
</protein>
<sequence>MGRLVPSATGGGGVAGIRIEVDPRLLIGAGESMTSLGKQFDALMGALGPMLSSGITSGWDPAGLNMALEYGDLTQTFSDAVAAGANSFKFVGIKLQVTGHNYANADAVSTIGGGGATGGVTDDVSETTPVEARHSPNAGIVAPPPTFGVLLPFLGPFAWPTGNPPMLRLTAAQWRNLATGFSALSNLVKGAKTAVSTQRIPERDQILQALDDLADGAADLSTMAQDIATKLEEFAQNVQDTQDAVRRLLDRLTSAGGIIDTVKGIFTGEGLDIIKEVARDVREVLENSQRQVKGLVGLLEQLKDTLNDTVTKFQKWADRNLRELLGDQVGGAISDFIKFRTDVATGVLNGVINTVAGTVAFADLDTWKGIGETALSVIRDPTLIDDVGREVLKEFVAWDQWTGDNPGRGLGEAGFNVASLFAPGGPLAKGGTVAKGITKARKVFGKSDTPSFDLPTGRQGADPDRTVTGTRVPDVPESPQNRIPDSVVDFNPPHRTDDPSHQGGTQTPVRPPDPPAPRPDNPGASGPVGGGDGPPPDPPQRPVGPGDPGPTHSTSPPVGDSVTRGNPADAAAPPRIDHIPERAADPAMPAAPHERLGAAEHSVSQPVHDPVGEKAHTPTQSPTPHGGAAVADNPAPPVADAPAPPAEHHRPATDDGYQRPTHSGTTESSPASERNSAPGREAQPPAMAPMMASTMGGPVAPPAPHTPGVVHGGGESHSPAARSTAPDMSTRSPEQRTTHPGAAGPAPGSTPAVPTQQSTVPRAVTDPGDAGRQLAPRGESAQTDSVRDVDRDLSSRTGDFEYNPRLDENGHYVPGRLPSYQELLHLTRTEPDTAHYWSGRDANGVGVGPSGSGIAERIAENNGGTTLEMLLERNGVSPLPAWNRHDPESVRFWEDASAAYAQNARGNVTAVIGVDLRPGNIWQTVEIPRLVENPAVNRIIQIDPDTGGTTELFARPPSETHVTQPARDGSRDTADGRDLDTRADDHHTRAHDEHQPPRSDGRTEDAIGSDNRYKLSGHGDYFAENKTFRVPEGTSLTVYAEHGSQISNSLGNLIESGGDTSRVFKKTYYPGEEMPNYTLFPPADLTLSGTPRTVDRPTTLSELLKPNMGAVDFAACLGYWDHRVFDVHGIYHRDTKEFLHKYPWPEVDDDDNDW</sequence>
<evidence type="ECO:0000256" key="1">
    <source>
        <dbReference type="SAM" id="MobiDB-lite"/>
    </source>
</evidence>
<accession>A0A5N5V3J4</accession>
<dbReference type="Proteomes" id="UP000325690">
    <property type="component" value="Unassembled WGS sequence"/>
</dbReference>
<dbReference type="EMBL" id="ANBP01000012">
    <property type="protein sequence ID" value="KAB7756503.1"/>
    <property type="molecule type" value="Genomic_DNA"/>
</dbReference>
<evidence type="ECO:0000313" key="5">
    <source>
        <dbReference type="Proteomes" id="UP000325690"/>
    </source>
</evidence>
<dbReference type="Pfam" id="PF21527">
    <property type="entry name" value="Stv"/>
    <property type="match status" value="1"/>
</dbReference>
<keyword evidence="5" id="KW-1185">Reference proteome</keyword>
<feature type="compositionally biased region" description="Basic and acidic residues" evidence="1">
    <location>
        <begin position="575"/>
        <end position="584"/>
    </location>
</feature>
<feature type="domain" description="Outer membrane channel protein CpnT-like N-terminal" evidence="3">
    <location>
        <begin position="158"/>
        <end position="246"/>
    </location>
</feature>
<feature type="compositionally biased region" description="Pro residues" evidence="1">
    <location>
        <begin position="634"/>
        <end position="645"/>
    </location>
</feature>
<feature type="compositionally biased region" description="Basic and acidic residues" evidence="1">
    <location>
        <begin position="785"/>
        <end position="810"/>
    </location>
</feature>
<feature type="domain" description="Putative adhesin Stv" evidence="2">
    <location>
        <begin position="1015"/>
        <end position="1116"/>
    </location>
</feature>
<feature type="compositionally biased region" description="Low complexity" evidence="1">
    <location>
        <begin position="738"/>
        <end position="755"/>
    </location>
</feature>
<evidence type="ECO:0008006" key="6">
    <source>
        <dbReference type="Google" id="ProtNLM"/>
    </source>
</evidence>
<name>A0A5N5V3J4_MYCPH</name>
<gene>
    <name evidence="4" type="ORF">MPHL21000_10515</name>
</gene>
<dbReference type="Pfam" id="PF25547">
    <property type="entry name" value="WXG100_2"/>
    <property type="match status" value="1"/>
</dbReference>
<evidence type="ECO:0000313" key="4">
    <source>
        <dbReference type="EMBL" id="KAB7756503.1"/>
    </source>
</evidence>
<dbReference type="SUPFAM" id="SSF58104">
    <property type="entry name" value="Methyl-accepting chemotaxis protein (MCP) signaling domain"/>
    <property type="match status" value="1"/>
</dbReference>
<reference evidence="4 5" key="1">
    <citation type="submission" date="2012-10" db="EMBL/GenBank/DDBJ databases">
        <title>The draft sequence of the Mycobacterium pheli genome.</title>
        <authorList>
            <person name="Pettersson B.M.F."/>
            <person name="Das S."/>
            <person name="Dasgupta S."/>
            <person name="Bhattacharya A."/>
            <person name="Kirsebom L.A."/>
        </authorList>
    </citation>
    <scope>NUCLEOTIDE SEQUENCE [LARGE SCALE GENOMIC DNA]</scope>
    <source>
        <strain evidence="4 5">CCUG 21000</strain>
    </source>
</reference>
<dbReference type="SUPFAM" id="SSF52309">
    <property type="entry name" value="N-(deoxy)ribosyltransferase-like"/>
    <property type="match status" value="1"/>
</dbReference>
<feature type="compositionally biased region" description="Pro residues" evidence="1">
    <location>
        <begin position="509"/>
        <end position="520"/>
    </location>
</feature>
<evidence type="ECO:0000259" key="2">
    <source>
        <dbReference type="Pfam" id="PF21527"/>
    </source>
</evidence>
<comment type="caution">
    <text evidence="4">The sequence shown here is derived from an EMBL/GenBank/DDBJ whole genome shotgun (WGS) entry which is preliminary data.</text>
</comment>